<keyword evidence="3" id="KW-0268">Exocytosis</keyword>
<proteinExistence type="inferred from homology"/>
<feature type="compositionally biased region" description="Gly residues" evidence="4">
    <location>
        <begin position="451"/>
        <end position="465"/>
    </location>
</feature>
<evidence type="ECO:0000313" key="6">
    <source>
        <dbReference type="EMBL" id="EMS62089.1"/>
    </source>
</evidence>
<evidence type="ECO:0000256" key="3">
    <source>
        <dbReference type="RuleBase" id="RU365026"/>
    </source>
</evidence>
<dbReference type="PANTHER" id="PTHR12542:SF98">
    <property type="entry name" value="EXOCYST SUBUNIT EXO70 FAMILY PROTEIN"/>
    <property type="match status" value="1"/>
</dbReference>
<dbReference type="AlphaFoldDB" id="M8AMH7"/>
<dbReference type="Pfam" id="PF20669">
    <property type="entry name" value="Exo70_N"/>
    <property type="match status" value="1"/>
</dbReference>
<dbReference type="GO" id="GO:0000145">
    <property type="term" value="C:exocyst"/>
    <property type="evidence" value="ECO:0007669"/>
    <property type="project" value="InterPro"/>
</dbReference>
<dbReference type="SUPFAM" id="SSF74788">
    <property type="entry name" value="Cullin repeat-like"/>
    <property type="match status" value="1"/>
</dbReference>
<feature type="region of interest" description="Disordered" evidence="4">
    <location>
        <begin position="449"/>
        <end position="471"/>
    </location>
</feature>
<keyword evidence="2 3" id="KW-0813">Transport</keyword>
<reference evidence="6" key="1">
    <citation type="journal article" date="2013" name="Nature">
        <title>Draft genome of the wheat A-genome progenitor Triticum urartu.</title>
        <authorList>
            <person name="Ling H.Q."/>
            <person name="Zhao S."/>
            <person name="Liu D."/>
            <person name="Wang J."/>
            <person name="Sun H."/>
            <person name="Zhang C."/>
            <person name="Fan H."/>
            <person name="Li D."/>
            <person name="Dong L."/>
            <person name="Tao Y."/>
            <person name="Gao C."/>
            <person name="Wu H."/>
            <person name="Li Y."/>
            <person name="Cui Y."/>
            <person name="Guo X."/>
            <person name="Zheng S."/>
            <person name="Wang B."/>
            <person name="Yu K."/>
            <person name="Liang Q."/>
            <person name="Yang W."/>
            <person name="Lou X."/>
            <person name="Chen J."/>
            <person name="Feng M."/>
            <person name="Jian J."/>
            <person name="Zhang X."/>
            <person name="Luo G."/>
            <person name="Jiang Y."/>
            <person name="Liu J."/>
            <person name="Wang Z."/>
            <person name="Sha Y."/>
            <person name="Zhang B."/>
            <person name="Wu H."/>
            <person name="Tang D."/>
            <person name="Shen Q."/>
            <person name="Xue P."/>
            <person name="Zou S."/>
            <person name="Wang X."/>
            <person name="Liu X."/>
            <person name="Wang F."/>
            <person name="Yang Y."/>
            <person name="An X."/>
            <person name="Dong Z."/>
            <person name="Zhang K."/>
            <person name="Zhang X."/>
            <person name="Luo M.C."/>
            <person name="Dvorak J."/>
            <person name="Tong Y."/>
            <person name="Wang J."/>
            <person name="Yang H."/>
            <person name="Li Z."/>
            <person name="Wang D."/>
            <person name="Zhang A."/>
            <person name="Wang J."/>
        </authorList>
    </citation>
    <scope>NUCLEOTIDE SEQUENCE</scope>
</reference>
<evidence type="ECO:0000256" key="4">
    <source>
        <dbReference type="SAM" id="MobiDB-lite"/>
    </source>
</evidence>
<dbReference type="PANTHER" id="PTHR12542">
    <property type="entry name" value="EXOCYST COMPLEX PROTEIN EXO70"/>
    <property type="match status" value="1"/>
</dbReference>
<dbReference type="Pfam" id="PF03081">
    <property type="entry name" value="Exo70_C"/>
    <property type="match status" value="1"/>
</dbReference>
<dbReference type="EMBL" id="KD086731">
    <property type="protein sequence ID" value="EMS62089.1"/>
    <property type="molecule type" value="Genomic_DNA"/>
</dbReference>
<protein>
    <recommendedName>
        <fullName evidence="3">Exocyst subunit Exo70 family protein</fullName>
    </recommendedName>
</protein>
<dbReference type="GO" id="GO:0006887">
    <property type="term" value="P:exocytosis"/>
    <property type="evidence" value="ECO:0007669"/>
    <property type="project" value="UniProtKB-KW"/>
</dbReference>
<dbReference type="InterPro" id="IPR046364">
    <property type="entry name" value="Exo70_C"/>
</dbReference>
<keyword evidence="3" id="KW-0653">Protein transport</keyword>
<dbReference type="Gene3D" id="1.20.1280.170">
    <property type="entry name" value="Exocyst complex component Exo70"/>
    <property type="match status" value="1"/>
</dbReference>
<dbReference type="STRING" id="4572.M8AMH7"/>
<accession>M8AMH7</accession>
<comment type="similarity">
    <text evidence="1 3">Belongs to the EXO70 family.</text>
</comment>
<evidence type="ECO:0000256" key="1">
    <source>
        <dbReference type="ARBA" id="ARBA00006756"/>
    </source>
</evidence>
<gene>
    <name evidence="6" type="ORF">TRIUR3_09422</name>
</gene>
<feature type="region of interest" description="Disordered" evidence="4">
    <location>
        <begin position="83"/>
        <end position="109"/>
    </location>
</feature>
<dbReference type="OMA" id="NASMKEW"/>
<dbReference type="GO" id="GO:0005546">
    <property type="term" value="F:phosphatidylinositol-4,5-bisphosphate binding"/>
    <property type="evidence" value="ECO:0007669"/>
    <property type="project" value="InterPro"/>
</dbReference>
<evidence type="ECO:0000259" key="5">
    <source>
        <dbReference type="Pfam" id="PF03081"/>
    </source>
</evidence>
<name>M8AMH7_TRIUA</name>
<comment type="function">
    <text evidence="3">Component of the exocyst complex.</text>
</comment>
<feature type="domain" description="Exocyst complex subunit Exo70 C-terminal" evidence="5">
    <location>
        <begin position="191"/>
        <end position="547"/>
    </location>
</feature>
<organism evidence="6">
    <name type="scientific">Triticum urartu</name>
    <name type="common">Red wild einkorn</name>
    <name type="synonym">Crithodium urartu</name>
    <dbReference type="NCBI Taxonomy" id="4572"/>
    <lineage>
        <taxon>Eukaryota</taxon>
        <taxon>Viridiplantae</taxon>
        <taxon>Streptophyta</taxon>
        <taxon>Embryophyta</taxon>
        <taxon>Tracheophyta</taxon>
        <taxon>Spermatophyta</taxon>
        <taxon>Magnoliopsida</taxon>
        <taxon>Liliopsida</taxon>
        <taxon>Poales</taxon>
        <taxon>Poaceae</taxon>
        <taxon>BOP clade</taxon>
        <taxon>Pooideae</taxon>
        <taxon>Triticodae</taxon>
        <taxon>Triticeae</taxon>
        <taxon>Triticinae</taxon>
        <taxon>Triticum</taxon>
    </lineage>
</organism>
<sequence>MEAEREIQKGPNENLQGFLDAVDRLRSIERFFSSNRSYSSSDRVLSHVNGLLSKALVKMEGEFQNQLTQRSKPMEPDRLFDCLPSTLRPSAESRSEGGKHPPGGAQSDNHETAEAAVYKPPALIEPKFVPLLAKLAQQLVQAGCQQQCAEIYSEARASALESSLKNLGVEKLSKDEVQKMPWEILESKIGNWIHFMRIAVKLLFAGERQLCDQVFECSQSLRDKCFSAITKNSLATLLSFGEAIAMSKRSPEKLFVLLDMYEIMCELQTEIDTIFVGESCSQMRDSALSLTKCLAQTAQKTFSDFEEAVEKDATKNIHTDGTVHPLTSYVINYVKFLFDYQSTLKQLFQEFKREDGSGSELASVTMSIMQALQNNLDAKAKQYKDPALMHIFLMNNIHYIVKSVRRSEAKDLLGDDWIQRHRRIVQQNANQYRRVAWSKVLQCLSGQGLTSSGGSGQVGSEGGNSSGASRTAVKERSFNLQFEEIYQKQCGWSVPDSELRESLRLAVAEILLPAYRSFQKRFGPLIENSKAPGKYVKHTPEQLELFLGNLFEGKQELDRSDEFELLCICSGLLVTSGLRNFLPGLYNQPFYVEKLLPSGKKAWVLNSFLDIMYRIFHNSFPHIGDKDKVHAHLVDMMLICEEVRHSQSQPLDVSYIMWCELRFAMFTRKKLYPDDEFLAFARIRHEPIKLRVKPQWANTTTRAESAAAQMDVDADEIEEEDADEDCFAGYSLSSSEPSWAKKLKNKMKALFYMQAKEQYRSHVAQKESRRRDKQILRTFGEQISIGSERVITSEAACEVGLPVD</sequence>
<dbReference type="InterPro" id="IPR004140">
    <property type="entry name" value="Exo70"/>
</dbReference>
<dbReference type="GO" id="GO:0015031">
    <property type="term" value="P:protein transport"/>
    <property type="evidence" value="ECO:0007669"/>
    <property type="project" value="UniProtKB-KW"/>
</dbReference>
<evidence type="ECO:0000256" key="2">
    <source>
        <dbReference type="ARBA" id="ARBA00022448"/>
    </source>
</evidence>
<dbReference type="InterPro" id="IPR016159">
    <property type="entry name" value="Cullin_repeat-like_dom_sf"/>
</dbReference>
<dbReference type="eggNOG" id="KOG2344">
    <property type="taxonomic scope" value="Eukaryota"/>
</dbReference>